<dbReference type="AlphaFoldDB" id="A0A418WCH9"/>
<protein>
    <submittedName>
        <fullName evidence="1">Uncharacterized protein</fullName>
    </submittedName>
</protein>
<dbReference type="Proteomes" id="UP000284605">
    <property type="component" value="Unassembled WGS sequence"/>
</dbReference>
<sequence length="61" mass="6890">MGYSIVACNTIGAIALKREDAIAALKKARELRDQNFWDIEIIDARGSRLDEATFARQHDLK</sequence>
<comment type="caution">
    <text evidence="1">The sequence shown here is derived from an EMBL/GenBank/DDBJ whole genome shotgun (WGS) entry which is preliminary data.</text>
</comment>
<organism evidence="1 2">
    <name type="scientific">Oleomonas cavernae</name>
    <dbReference type="NCBI Taxonomy" id="2320859"/>
    <lineage>
        <taxon>Bacteria</taxon>
        <taxon>Pseudomonadati</taxon>
        <taxon>Pseudomonadota</taxon>
        <taxon>Alphaproteobacteria</taxon>
        <taxon>Acetobacterales</taxon>
        <taxon>Acetobacteraceae</taxon>
        <taxon>Oleomonas</taxon>
    </lineage>
</organism>
<keyword evidence="2" id="KW-1185">Reference proteome</keyword>
<evidence type="ECO:0000313" key="1">
    <source>
        <dbReference type="EMBL" id="RJF87676.1"/>
    </source>
</evidence>
<name>A0A418WCH9_9PROT</name>
<reference evidence="1 2" key="1">
    <citation type="submission" date="2018-09" db="EMBL/GenBank/DDBJ databases">
        <authorList>
            <person name="Zhu H."/>
        </authorList>
    </citation>
    <scope>NUCLEOTIDE SEQUENCE [LARGE SCALE GENOMIC DNA]</scope>
    <source>
        <strain evidence="1 2">K1W22B-8</strain>
    </source>
</reference>
<gene>
    <name evidence="1" type="ORF">D3874_12115</name>
</gene>
<accession>A0A418WCH9</accession>
<evidence type="ECO:0000313" key="2">
    <source>
        <dbReference type="Proteomes" id="UP000284605"/>
    </source>
</evidence>
<dbReference type="EMBL" id="QYUK01000011">
    <property type="protein sequence ID" value="RJF87676.1"/>
    <property type="molecule type" value="Genomic_DNA"/>
</dbReference>
<proteinExistence type="predicted"/>